<comment type="caution">
    <text evidence="3">The sequence shown here is derived from an EMBL/GenBank/DDBJ whole genome shotgun (WGS) entry which is preliminary data.</text>
</comment>
<feature type="compositionally biased region" description="Basic and acidic residues" evidence="1">
    <location>
        <begin position="855"/>
        <end position="865"/>
    </location>
</feature>
<evidence type="ECO:0000313" key="4">
    <source>
        <dbReference type="Proteomes" id="UP000694240"/>
    </source>
</evidence>
<evidence type="ECO:0000256" key="1">
    <source>
        <dbReference type="SAM" id="MobiDB-lite"/>
    </source>
</evidence>
<dbReference type="PANTHER" id="PTHR33223">
    <property type="entry name" value="CCHC-TYPE DOMAIN-CONTAINING PROTEIN"/>
    <property type="match status" value="1"/>
</dbReference>
<dbReference type="InterPro" id="IPR005162">
    <property type="entry name" value="Retrotrans_gag_dom"/>
</dbReference>
<feature type="compositionally biased region" description="Basic and acidic residues" evidence="1">
    <location>
        <begin position="527"/>
        <end position="540"/>
    </location>
</feature>
<organism evidence="3 4">
    <name type="scientific">Arabidopsis thaliana x Arabidopsis arenosa</name>
    <dbReference type="NCBI Taxonomy" id="1240361"/>
    <lineage>
        <taxon>Eukaryota</taxon>
        <taxon>Viridiplantae</taxon>
        <taxon>Streptophyta</taxon>
        <taxon>Embryophyta</taxon>
        <taxon>Tracheophyta</taxon>
        <taxon>Spermatophyta</taxon>
        <taxon>Magnoliopsida</taxon>
        <taxon>eudicotyledons</taxon>
        <taxon>Gunneridae</taxon>
        <taxon>Pentapetalae</taxon>
        <taxon>rosids</taxon>
        <taxon>malvids</taxon>
        <taxon>Brassicales</taxon>
        <taxon>Brassicaceae</taxon>
        <taxon>Camelineae</taxon>
        <taxon>Arabidopsis</taxon>
    </lineage>
</organism>
<proteinExistence type="predicted"/>
<evidence type="ECO:0000259" key="2">
    <source>
        <dbReference type="Pfam" id="PF03732"/>
    </source>
</evidence>
<dbReference type="PANTHER" id="PTHR33223:SF11">
    <property type="entry name" value="ELEMENT PROTEIN, PUTATIVE-RELATED"/>
    <property type="match status" value="1"/>
</dbReference>
<dbReference type="EMBL" id="JAEFBK010000005">
    <property type="protein sequence ID" value="KAG7603810.1"/>
    <property type="molecule type" value="Genomic_DNA"/>
</dbReference>
<sequence>MSMPWQKRSRKQKELINLSVLDFGKLERTNQKTQKFAMADRVIRADAEGVLRDVDGQAYNEVGQRLDDHGLILHENANEDQARLNAQLASRDAAGLGVGRHQLGVERHNRGVDRHQHQIPSAIPPAAEPRRTLGDFNRPDLFYANRLAIVPPPFQRNDYEFKPGYFALVGQHPFHGLSHEQPMDHIERFEDLVLSIKANGVSEDYLLCKLFPYSFAGEAATWLKQLKVGSLKTWRSIKITFLKNFYNDAKSEELRNKLCTFTQGPAEAFKAAWVRYKQYQRDCPHHGFSEVQLLGTFFKGVDWRYQMALNVASNVMKDSQMPEPTESPENHRPGFFCVYEIYFKGCGLTSPLPEDFVRYLSALEIALPQLTPNLLRTIMGIITVAEEARYVIGVPELIELLSVRSSSKKLSSHRPFRLLNSPKGKLSGTLWNSFTLDRFVEANHKLRMSPPGHLLQLPLPPPLPQGTSARVIAARRKTLSKSIVEACETNKSFLQSAVDKKEYSRTLLVDNGSAEGAKSAGAYRPIPHREGHSGQNRETDQPGVAPPPKEIRREPELITLLGHRHHPALWALVLQSPYLLCLDPEVKRPIRVQTPGEKKLRSEMPELRLFLFLRPSRSRANGELNDMIEYYERLLLDREKEVMTWKDKSSSLEFDLRASDPVELEASIVPTTIPEAVTTPPEIPPSTNSETVVIEDDDGSDSKVPSEQPTTGEPGETETAVADLVDPESAQPELEKTKEPPPSVPLIPEVHCFCPAMALSPPVFSFLKPAAPSPRKTKRRRTILWIRSLTSIAAYAMKGNVWASRGKRSRPELPILKGSEDCDDDEEDSNPWKRVNNEPDVNVKNEASTSNPEPAIKEPVPEPLP</sequence>
<dbReference type="Proteomes" id="UP000694240">
    <property type="component" value="Chromosome 5"/>
</dbReference>
<feature type="region of interest" description="Disordered" evidence="1">
    <location>
        <begin position="811"/>
        <end position="865"/>
    </location>
</feature>
<feature type="compositionally biased region" description="Low complexity" evidence="1">
    <location>
        <begin position="707"/>
        <end position="718"/>
    </location>
</feature>
<name>A0A8T2D095_9BRAS</name>
<keyword evidence="4" id="KW-1185">Reference proteome</keyword>
<accession>A0A8T2D095</accession>
<feature type="domain" description="Retrotransposon gag" evidence="2">
    <location>
        <begin position="209"/>
        <end position="302"/>
    </location>
</feature>
<reference evidence="3 4" key="1">
    <citation type="submission" date="2020-12" db="EMBL/GenBank/DDBJ databases">
        <title>Concerted genomic and epigenomic changes stabilize Arabidopsis allopolyploids.</title>
        <authorList>
            <person name="Chen Z."/>
        </authorList>
    </citation>
    <scope>NUCLEOTIDE SEQUENCE [LARGE SCALE GENOMIC DNA]</scope>
    <source>
        <strain evidence="3">Allo738</strain>
        <tissue evidence="3">Leaf</tissue>
    </source>
</reference>
<gene>
    <name evidence="3" type="ORF">ISN45_At05g027790</name>
</gene>
<protein>
    <submittedName>
        <fullName evidence="3">Retrotransposon gag domain</fullName>
    </submittedName>
</protein>
<dbReference type="AlphaFoldDB" id="A0A8T2D095"/>
<evidence type="ECO:0000313" key="3">
    <source>
        <dbReference type="EMBL" id="KAG7603810.1"/>
    </source>
</evidence>
<feature type="region of interest" description="Disordered" evidence="1">
    <location>
        <begin position="673"/>
        <end position="718"/>
    </location>
</feature>
<feature type="region of interest" description="Disordered" evidence="1">
    <location>
        <begin position="516"/>
        <end position="550"/>
    </location>
</feature>
<dbReference type="Pfam" id="PF03732">
    <property type="entry name" value="Retrotrans_gag"/>
    <property type="match status" value="1"/>
</dbReference>